<dbReference type="PANTHER" id="PTHR34222:SF99">
    <property type="entry name" value="PROTEIN, PUTATIVE-RELATED"/>
    <property type="match status" value="1"/>
</dbReference>
<accession>A0A822YR23</accession>
<dbReference type="PANTHER" id="PTHR34222">
    <property type="entry name" value="GAG_PRE-INTEGRS DOMAIN-CONTAINING PROTEIN"/>
    <property type="match status" value="1"/>
</dbReference>
<dbReference type="EMBL" id="DUZY01000004">
    <property type="protein sequence ID" value="DAD36644.1"/>
    <property type="molecule type" value="Genomic_DNA"/>
</dbReference>
<keyword evidence="2" id="KW-1185">Reference proteome</keyword>
<comment type="caution">
    <text evidence="1">The sequence shown here is derived from an EMBL/GenBank/DDBJ whole genome shotgun (WGS) entry which is preliminary data.</text>
</comment>
<name>A0A822YR23_NELNU</name>
<dbReference type="Proteomes" id="UP000607653">
    <property type="component" value="Unassembled WGS sequence"/>
</dbReference>
<sequence length="199" mass="22299">MASVTPATSMSHTRTLAESTTPDNIDSLLFLHHLDKPRPFPNVLYAKSPSAVRKDLRERFSVRNGPRIYQLQRANATHHQYSLFVATYYNAPKCYWDGLTTLTPIPICSYASSKDFSTYQQQSHFMQFLMGLNESYAHVRSQILFMDPLPSVGKAYSFVLQDESHKLIHAQSSAIDVAALQGSNATIDPMHLTATTSAE</sequence>
<reference evidence="1 2" key="1">
    <citation type="journal article" date="2020" name="Mol. Biol. Evol.">
        <title>Distinct Expression and Methylation Patterns for Genes with Different Fates following a Single Whole-Genome Duplication in Flowering Plants.</title>
        <authorList>
            <person name="Shi T."/>
            <person name="Rahmani R.S."/>
            <person name="Gugger P.F."/>
            <person name="Wang M."/>
            <person name="Li H."/>
            <person name="Zhang Y."/>
            <person name="Li Z."/>
            <person name="Wang Q."/>
            <person name="Van de Peer Y."/>
            <person name="Marchal K."/>
            <person name="Chen J."/>
        </authorList>
    </citation>
    <scope>NUCLEOTIDE SEQUENCE [LARGE SCALE GENOMIC DNA]</scope>
    <source>
        <tissue evidence="1">Leaf</tissue>
    </source>
</reference>
<evidence type="ECO:0000313" key="1">
    <source>
        <dbReference type="EMBL" id="DAD36644.1"/>
    </source>
</evidence>
<organism evidence="1 2">
    <name type="scientific">Nelumbo nucifera</name>
    <name type="common">Sacred lotus</name>
    <dbReference type="NCBI Taxonomy" id="4432"/>
    <lineage>
        <taxon>Eukaryota</taxon>
        <taxon>Viridiplantae</taxon>
        <taxon>Streptophyta</taxon>
        <taxon>Embryophyta</taxon>
        <taxon>Tracheophyta</taxon>
        <taxon>Spermatophyta</taxon>
        <taxon>Magnoliopsida</taxon>
        <taxon>Proteales</taxon>
        <taxon>Nelumbonaceae</taxon>
        <taxon>Nelumbo</taxon>
    </lineage>
</organism>
<gene>
    <name evidence="1" type="ORF">HUJ06_007285</name>
</gene>
<proteinExistence type="predicted"/>
<protein>
    <submittedName>
        <fullName evidence="1">Uncharacterized protein</fullName>
    </submittedName>
</protein>
<dbReference type="AlphaFoldDB" id="A0A822YR23"/>
<evidence type="ECO:0000313" key="2">
    <source>
        <dbReference type="Proteomes" id="UP000607653"/>
    </source>
</evidence>